<evidence type="ECO:0000313" key="2">
    <source>
        <dbReference type="Proteomes" id="UP000562984"/>
    </source>
</evidence>
<evidence type="ECO:0008006" key="3">
    <source>
        <dbReference type="Google" id="ProtNLM"/>
    </source>
</evidence>
<sequence length="115" mass="12676">MADARRRRRAEATCLWCGRELGEQPTMGRRRQYCRQSCRQRAYENRTTMASAGLPEDAVLFTAGERQLLADKLFQVRCAAEDVATAVADGATGGELGALVDQLLATARDAEVLRD</sequence>
<gene>
    <name evidence="1" type="ORF">HKD39_01735</name>
</gene>
<keyword evidence="2" id="KW-1185">Reference proteome</keyword>
<organism evidence="1 2">
    <name type="scientific">Nakamurella aerolata</name>
    <dbReference type="NCBI Taxonomy" id="1656892"/>
    <lineage>
        <taxon>Bacteria</taxon>
        <taxon>Bacillati</taxon>
        <taxon>Actinomycetota</taxon>
        <taxon>Actinomycetes</taxon>
        <taxon>Nakamurellales</taxon>
        <taxon>Nakamurellaceae</taxon>
        <taxon>Nakamurella</taxon>
    </lineage>
</organism>
<protein>
    <recommendedName>
        <fullName evidence="3">FCS-type domain-containing protein</fullName>
    </recommendedName>
</protein>
<evidence type="ECO:0000313" key="1">
    <source>
        <dbReference type="EMBL" id="NNG34461.1"/>
    </source>
</evidence>
<dbReference type="Proteomes" id="UP000562984">
    <property type="component" value="Unassembled WGS sequence"/>
</dbReference>
<reference evidence="1 2" key="1">
    <citation type="submission" date="2020-05" db="EMBL/GenBank/DDBJ databases">
        <title>Nakamurella sp. DB0629 isolated from air conditioner.</title>
        <authorList>
            <person name="Kim D.H."/>
            <person name="Kim D.-U."/>
        </authorList>
    </citation>
    <scope>NUCLEOTIDE SEQUENCE [LARGE SCALE GENOMIC DNA]</scope>
    <source>
        <strain evidence="1 2">DB0629</strain>
    </source>
</reference>
<name>A0A849A615_9ACTN</name>
<proteinExistence type="predicted"/>
<dbReference type="AlphaFoldDB" id="A0A849A615"/>
<accession>A0A849A615</accession>
<dbReference type="EMBL" id="JABEND010000001">
    <property type="protein sequence ID" value="NNG34461.1"/>
    <property type="molecule type" value="Genomic_DNA"/>
</dbReference>
<comment type="caution">
    <text evidence="1">The sequence shown here is derived from an EMBL/GenBank/DDBJ whole genome shotgun (WGS) entry which is preliminary data.</text>
</comment>